<dbReference type="AlphaFoldDB" id="W2FS75"/>
<dbReference type="Proteomes" id="UP000053864">
    <property type="component" value="Unassembled WGS sequence"/>
</dbReference>
<reference evidence="2" key="2">
    <citation type="submission" date="2013-11" db="EMBL/GenBank/DDBJ databases">
        <title>The Genome Sequence of Phytophthora parasitica CJ05E6.</title>
        <authorList>
            <consortium name="The Broad Institute Genomics Platform"/>
            <person name="Russ C."/>
            <person name="Tyler B."/>
            <person name="Panabieres F."/>
            <person name="Shan W."/>
            <person name="Tripathy S."/>
            <person name="Grunwald N."/>
            <person name="Machado M."/>
            <person name="Johnson C.S."/>
            <person name="Arredondo F."/>
            <person name="Hong C."/>
            <person name="Coffey M."/>
            <person name="Young S.K."/>
            <person name="Zeng Q."/>
            <person name="Gargeya S."/>
            <person name="Fitzgerald M."/>
            <person name="Abouelleil A."/>
            <person name="Alvarado L."/>
            <person name="Chapman S.B."/>
            <person name="Gainer-Dewar J."/>
            <person name="Goldberg J."/>
            <person name="Griggs A."/>
            <person name="Gujja S."/>
            <person name="Hansen M."/>
            <person name="Howarth C."/>
            <person name="Imamovic A."/>
            <person name="Ireland A."/>
            <person name="Larimer J."/>
            <person name="McCowan C."/>
            <person name="Murphy C."/>
            <person name="Pearson M."/>
            <person name="Poon T.W."/>
            <person name="Priest M."/>
            <person name="Roberts A."/>
            <person name="Saif S."/>
            <person name="Shea T."/>
            <person name="Sykes S."/>
            <person name="Wortman J."/>
            <person name="Nusbaum C."/>
            <person name="Birren B."/>
        </authorList>
    </citation>
    <scope>NUCLEOTIDE SEQUENCE [LARGE SCALE GENOMIC DNA]</scope>
    <source>
        <strain evidence="2">CJ05E6</strain>
    </source>
</reference>
<sequence length="49" mass="5711">MWDFDCDDSKDDDLDDEAMKEPTWVCFGDNLATAKGLDRLDWTQVVDLR</sequence>
<protein>
    <submittedName>
        <fullName evidence="1">Uncharacterized protein</fullName>
    </submittedName>
</protein>
<evidence type="ECO:0000313" key="2">
    <source>
        <dbReference type="EMBL" id="ETL27063.1"/>
    </source>
</evidence>
<evidence type="ECO:0000313" key="1">
    <source>
        <dbReference type="EMBL" id="ETK73627.1"/>
    </source>
</evidence>
<accession>W2FS75</accession>
<proteinExistence type="predicted"/>
<gene>
    <name evidence="1" type="ORF">L915_19463</name>
    <name evidence="2" type="ORF">L916_19354</name>
</gene>
<organism evidence="1">
    <name type="scientific">Phytophthora nicotianae</name>
    <name type="common">Potato buckeye rot agent</name>
    <name type="synonym">Phytophthora parasitica</name>
    <dbReference type="NCBI Taxonomy" id="4792"/>
    <lineage>
        <taxon>Eukaryota</taxon>
        <taxon>Sar</taxon>
        <taxon>Stramenopiles</taxon>
        <taxon>Oomycota</taxon>
        <taxon>Peronosporomycetes</taxon>
        <taxon>Peronosporales</taxon>
        <taxon>Peronosporaceae</taxon>
        <taxon>Phytophthora</taxon>
    </lineage>
</organism>
<dbReference type="Proteomes" id="UP000053236">
    <property type="component" value="Unassembled WGS sequence"/>
</dbReference>
<name>W2FS75_PHYNI</name>
<reference evidence="1" key="1">
    <citation type="submission" date="2013-11" db="EMBL/GenBank/DDBJ databases">
        <title>The Genome Sequence of Phytophthora parasitica CJ02B3.</title>
        <authorList>
            <consortium name="The Broad Institute Genomics Platform"/>
            <person name="Russ C."/>
            <person name="Tyler B."/>
            <person name="Panabieres F."/>
            <person name="Shan W."/>
            <person name="Tripathy S."/>
            <person name="Grunwald N."/>
            <person name="Machado M."/>
            <person name="Johnson C.S."/>
            <person name="Arredondo F."/>
            <person name="Hong C."/>
            <person name="Coffey M."/>
            <person name="Young S.K."/>
            <person name="Zeng Q."/>
            <person name="Gargeya S."/>
            <person name="Fitzgerald M."/>
            <person name="Abouelleil A."/>
            <person name="Alvarado L."/>
            <person name="Chapman S.B."/>
            <person name="Gainer-Dewar J."/>
            <person name="Goldberg J."/>
            <person name="Griggs A."/>
            <person name="Gujja S."/>
            <person name="Hansen M."/>
            <person name="Howarth C."/>
            <person name="Imamovic A."/>
            <person name="Ireland A."/>
            <person name="Larimer J."/>
            <person name="McCowan C."/>
            <person name="Murphy C."/>
            <person name="Pearson M."/>
            <person name="Poon T.W."/>
            <person name="Priest M."/>
            <person name="Roberts A."/>
            <person name="Saif S."/>
            <person name="Shea T."/>
            <person name="Sykes S."/>
            <person name="Wortman J."/>
            <person name="Nusbaum C."/>
            <person name="Birren B."/>
        </authorList>
    </citation>
    <scope>NUCLEOTIDE SEQUENCE [LARGE SCALE GENOMIC DNA]</scope>
    <source>
        <strain evidence="1">CJ02B3</strain>
    </source>
</reference>
<dbReference type="EMBL" id="KI676065">
    <property type="protein sequence ID" value="ETL27063.1"/>
    <property type="molecule type" value="Genomic_DNA"/>
</dbReference>
<dbReference type="EMBL" id="KI689264">
    <property type="protein sequence ID" value="ETK73627.1"/>
    <property type="molecule type" value="Genomic_DNA"/>
</dbReference>